<sequence>MSQFPSLDPMAMWRELTAQWEKSTNEFANETMASDPFRQGMHGGMNASLTAQKALGDLMARYLTLLNLPTRGDLQALGEQLHRIDDHLAGIRRALEGGAGPAARTARTADAATASPRPRRTRQPPAAAPIPPVKAAAPKKRPTGKHRP</sequence>
<name>A0A5Q0M129_VARPD</name>
<feature type="compositionally biased region" description="Basic residues" evidence="1">
    <location>
        <begin position="137"/>
        <end position="148"/>
    </location>
</feature>
<dbReference type="RefSeq" id="WP_153281941.1">
    <property type="nucleotide sequence ID" value="NZ_CP045644.1"/>
</dbReference>
<dbReference type="AlphaFoldDB" id="A0A5Q0M129"/>
<evidence type="ECO:0008006" key="4">
    <source>
        <dbReference type="Google" id="ProtNLM"/>
    </source>
</evidence>
<gene>
    <name evidence="2" type="ORF">GFK26_10700</name>
</gene>
<accession>A0A5Q0M129</accession>
<dbReference type="EMBL" id="CP045644">
    <property type="protein sequence ID" value="QFZ83196.1"/>
    <property type="molecule type" value="Genomic_DNA"/>
</dbReference>
<proteinExistence type="predicted"/>
<feature type="region of interest" description="Disordered" evidence="1">
    <location>
        <begin position="95"/>
        <end position="148"/>
    </location>
</feature>
<evidence type="ECO:0000313" key="3">
    <source>
        <dbReference type="Proteomes" id="UP000326780"/>
    </source>
</evidence>
<evidence type="ECO:0000256" key="1">
    <source>
        <dbReference type="SAM" id="MobiDB-lite"/>
    </source>
</evidence>
<organism evidence="2 3">
    <name type="scientific">Variovorax paradoxus</name>
    <dbReference type="NCBI Taxonomy" id="34073"/>
    <lineage>
        <taxon>Bacteria</taxon>
        <taxon>Pseudomonadati</taxon>
        <taxon>Pseudomonadota</taxon>
        <taxon>Betaproteobacteria</taxon>
        <taxon>Burkholderiales</taxon>
        <taxon>Comamonadaceae</taxon>
        <taxon>Variovorax</taxon>
    </lineage>
</organism>
<dbReference type="Proteomes" id="UP000326780">
    <property type="component" value="Chromosome"/>
</dbReference>
<feature type="compositionally biased region" description="Low complexity" evidence="1">
    <location>
        <begin position="101"/>
        <end position="116"/>
    </location>
</feature>
<reference evidence="2 3" key="1">
    <citation type="submission" date="2019-10" db="EMBL/GenBank/DDBJ databases">
        <title>Complete genome sequence of Variovorax paradoxus 5C-2.</title>
        <authorList>
            <person name="Gogoleva N.E."/>
            <person name="Balkin A.S."/>
        </authorList>
    </citation>
    <scope>NUCLEOTIDE SEQUENCE [LARGE SCALE GENOMIC DNA]</scope>
    <source>
        <strain evidence="2 3">5C-2</strain>
    </source>
</reference>
<protein>
    <recommendedName>
        <fullName evidence="4">Poly(3-hydroxyalkanoate) polymerase subunit PhaE</fullName>
    </recommendedName>
</protein>
<evidence type="ECO:0000313" key="2">
    <source>
        <dbReference type="EMBL" id="QFZ83196.1"/>
    </source>
</evidence>